<dbReference type="InterPro" id="IPR002068">
    <property type="entry name" value="A-crystallin/Hsp20_dom"/>
</dbReference>
<dbReference type="InterPro" id="IPR031107">
    <property type="entry name" value="Small_HSP"/>
</dbReference>
<dbReference type="PANTHER" id="PTHR11527">
    <property type="entry name" value="HEAT-SHOCK PROTEIN 20 FAMILY MEMBER"/>
    <property type="match status" value="1"/>
</dbReference>
<evidence type="ECO:0000256" key="3">
    <source>
        <dbReference type="RuleBase" id="RU003616"/>
    </source>
</evidence>
<evidence type="ECO:0000256" key="2">
    <source>
        <dbReference type="PROSITE-ProRule" id="PRU00285"/>
    </source>
</evidence>
<sequence length="414" mass="48830">MSILFHSPLNDAFSVDFFDDLLTSELKSTKKTKNSKQQFLPQLDVVENDKEYCIQVDLPGVSKDHIDLNMNDNNVLVIKGERKRTLEQSNTDKEHVCERKYGDFERRLQLPKDTSFEEVDAALENGVLTVYLAFFFLLVSIFEIYKVFKNTVETTHLEDNTGTDEIDEPQNQTLLMKLNDNIFNDKQYEYLSYYEKKSLVFQKEDQLLNPSDDEEEVEDSRNCKTDFCLLTKYMKFLKKYISPTKKLQDKLEEKNKNCSSNLKIFVYPFAPERNINLLKQNGWRYICKVHCISAQFSLDLISHKFFLKSCMRTFNPEEADFYYVPYYSHLDQPHTKSFTKTILDMIDTHGKNNTAAGYRNWEHFTKTDSYWWKTRGVSKHIFVNSIGGWVWGRYDYPVNIPGIWLTMEASHYSE</sequence>
<dbReference type="Pfam" id="PF03016">
    <property type="entry name" value="Exostosin_GT47"/>
    <property type="match status" value="1"/>
</dbReference>
<dbReference type="AlphaFoldDB" id="A0AAD5TYA0"/>
<protein>
    <submittedName>
        <fullName evidence="5">Heat shock protein HSP 90-beta</fullName>
    </submittedName>
</protein>
<dbReference type="Gene3D" id="2.60.40.790">
    <property type="match status" value="1"/>
</dbReference>
<evidence type="ECO:0000259" key="4">
    <source>
        <dbReference type="PROSITE" id="PS01031"/>
    </source>
</evidence>
<keyword evidence="1 5" id="KW-0346">Stress response</keyword>
<evidence type="ECO:0000313" key="6">
    <source>
        <dbReference type="Proteomes" id="UP001211065"/>
    </source>
</evidence>
<keyword evidence="6" id="KW-1185">Reference proteome</keyword>
<dbReference type="InterPro" id="IPR008978">
    <property type="entry name" value="HSP20-like_chaperone"/>
</dbReference>
<dbReference type="EMBL" id="JADGJW010000512">
    <property type="protein sequence ID" value="KAJ3215904.1"/>
    <property type="molecule type" value="Genomic_DNA"/>
</dbReference>
<feature type="domain" description="SHSP" evidence="4">
    <location>
        <begin position="34"/>
        <end position="150"/>
    </location>
</feature>
<gene>
    <name evidence="5" type="primary">HSPC2</name>
    <name evidence="5" type="ORF">HK099_006149</name>
</gene>
<evidence type="ECO:0000256" key="1">
    <source>
        <dbReference type="ARBA" id="ARBA00023016"/>
    </source>
</evidence>
<dbReference type="Proteomes" id="UP001211065">
    <property type="component" value="Unassembled WGS sequence"/>
</dbReference>
<comment type="similarity">
    <text evidence="2 3">Belongs to the small heat shock protein (HSP20) family.</text>
</comment>
<reference evidence="5" key="1">
    <citation type="submission" date="2020-05" db="EMBL/GenBank/DDBJ databases">
        <title>Phylogenomic resolution of chytrid fungi.</title>
        <authorList>
            <person name="Stajich J.E."/>
            <person name="Amses K."/>
            <person name="Simmons R."/>
            <person name="Seto K."/>
            <person name="Myers J."/>
            <person name="Bonds A."/>
            <person name="Quandt C.A."/>
            <person name="Barry K."/>
            <person name="Liu P."/>
            <person name="Grigoriev I."/>
            <person name="Longcore J.E."/>
            <person name="James T.Y."/>
        </authorList>
    </citation>
    <scope>NUCLEOTIDE SEQUENCE</scope>
    <source>
        <strain evidence="5">JEL0476</strain>
    </source>
</reference>
<proteinExistence type="inferred from homology"/>
<evidence type="ECO:0000313" key="5">
    <source>
        <dbReference type="EMBL" id="KAJ3215904.1"/>
    </source>
</evidence>
<dbReference type="SUPFAM" id="SSF49764">
    <property type="entry name" value="HSP20-like chaperones"/>
    <property type="match status" value="1"/>
</dbReference>
<name>A0AAD5TYA0_9FUNG</name>
<comment type="caution">
    <text evidence="5">The sequence shown here is derived from an EMBL/GenBank/DDBJ whole genome shotgun (WGS) entry which is preliminary data.</text>
</comment>
<accession>A0AAD5TYA0</accession>
<organism evidence="5 6">
    <name type="scientific">Clydaea vesicula</name>
    <dbReference type="NCBI Taxonomy" id="447962"/>
    <lineage>
        <taxon>Eukaryota</taxon>
        <taxon>Fungi</taxon>
        <taxon>Fungi incertae sedis</taxon>
        <taxon>Chytridiomycota</taxon>
        <taxon>Chytridiomycota incertae sedis</taxon>
        <taxon>Chytridiomycetes</taxon>
        <taxon>Lobulomycetales</taxon>
        <taxon>Lobulomycetaceae</taxon>
        <taxon>Clydaea</taxon>
    </lineage>
</organism>
<dbReference type="CDD" id="cd06464">
    <property type="entry name" value="ACD_sHsps-like"/>
    <property type="match status" value="1"/>
</dbReference>
<dbReference type="Pfam" id="PF00011">
    <property type="entry name" value="HSP20"/>
    <property type="match status" value="1"/>
</dbReference>
<dbReference type="InterPro" id="IPR040911">
    <property type="entry name" value="Exostosin_GT47"/>
</dbReference>
<dbReference type="PROSITE" id="PS01031">
    <property type="entry name" value="SHSP"/>
    <property type="match status" value="1"/>
</dbReference>